<dbReference type="InterPro" id="IPR011250">
    <property type="entry name" value="OMP/PagP_B-barrel"/>
</dbReference>
<keyword evidence="1 2" id="KW-0732">Signal</keyword>
<dbReference type="EMBL" id="JAKLWS010000001">
    <property type="protein sequence ID" value="MCG2587370.1"/>
    <property type="molecule type" value="Genomic_DNA"/>
</dbReference>
<evidence type="ECO:0000313" key="4">
    <source>
        <dbReference type="EMBL" id="MCG2587370.1"/>
    </source>
</evidence>
<gene>
    <name evidence="4" type="ORF">L6773_02250</name>
</gene>
<keyword evidence="5" id="KW-1185">Reference proteome</keyword>
<evidence type="ECO:0000313" key="5">
    <source>
        <dbReference type="Proteomes" id="UP001165366"/>
    </source>
</evidence>
<sequence length="195" mass="21624">MKTRISLLTIALTILALNVTAQNNQDRWAFELSTGASYATTELGDANLKAGPAIEGTFYYRFLEHTSIYLGWGWKKFGSNQSFAGNNMDFEETGYTYGLQFKHPLAGTRLHYVVRAGGIYNHVEIENNAGDIVSDTGHGFGWQAAGGFEVPLGRSWTLIPTLKYSSLSRDFESGTDRFSSDLNYLSTQIGFSKTF</sequence>
<protein>
    <submittedName>
        <fullName evidence="4">Porin family protein</fullName>
    </submittedName>
</protein>
<feature type="chain" id="PRO_5046197617" evidence="2">
    <location>
        <begin position="22"/>
        <end position="195"/>
    </location>
</feature>
<dbReference type="InterPro" id="IPR027385">
    <property type="entry name" value="Beta-barrel_OMP"/>
</dbReference>
<organism evidence="4 5">
    <name type="scientific">Rhodohalobacter sulfatireducens</name>
    <dbReference type="NCBI Taxonomy" id="2911366"/>
    <lineage>
        <taxon>Bacteria</taxon>
        <taxon>Pseudomonadati</taxon>
        <taxon>Balneolota</taxon>
        <taxon>Balneolia</taxon>
        <taxon>Balneolales</taxon>
        <taxon>Balneolaceae</taxon>
        <taxon>Rhodohalobacter</taxon>
    </lineage>
</organism>
<evidence type="ECO:0000256" key="1">
    <source>
        <dbReference type="ARBA" id="ARBA00022729"/>
    </source>
</evidence>
<accession>A0ABS9K939</accession>
<dbReference type="SUPFAM" id="SSF56925">
    <property type="entry name" value="OMPA-like"/>
    <property type="match status" value="1"/>
</dbReference>
<evidence type="ECO:0000259" key="3">
    <source>
        <dbReference type="Pfam" id="PF13505"/>
    </source>
</evidence>
<dbReference type="Proteomes" id="UP001165366">
    <property type="component" value="Unassembled WGS sequence"/>
</dbReference>
<dbReference type="Gene3D" id="2.40.160.20">
    <property type="match status" value="1"/>
</dbReference>
<reference evidence="4" key="1">
    <citation type="submission" date="2022-01" db="EMBL/GenBank/DDBJ databases">
        <authorList>
            <person name="Wang Y."/>
        </authorList>
    </citation>
    <scope>NUCLEOTIDE SEQUENCE</scope>
    <source>
        <strain evidence="4">WB101</strain>
    </source>
</reference>
<reference evidence="4" key="2">
    <citation type="submission" date="2024-05" db="EMBL/GenBank/DDBJ databases">
        <title>Rhodohalobacter halophilus gen. nov., sp. nov., a moderately halophilic member of the family Balneolaceae.</title>
        <authorList>
            <person name="Xia J."/>
        </authorList>
    </citation>
    <scope>NUCLEOTIDE SEQUENCE</scope>
    <source>
        <strain evidence="4">WB101</strain>
    </source>
</reference>
<proteinExistence type="predicted"/>
<feature type="domain" description="Outer membrane protein beta-barrel" evidence="3">
    <location>
        <begin position="10"/>
        <end position="190"/>
    </location>
</feature>
<dbReference type="RefSeq" id="WP_237852207.1">
    <property type="nucleotide sequence ID" value="NZ_JAKLWS010000001.1"/>
</dbReference>
<name>A0ABS9K939_9BACT</name>
<dbReference type="Pfam" id="PF13505">
    <property type="entry name" value="OMP_b-brl"/>
    <property type="match status" value="1"/>
</dbReference>
<comment type="caution">
    <text evidence="4">The sequence shown here is derived from an EMBL/GenBank/DDBJ whole genome shotgun (WGS) entry which is preliminary data.</text>
</comment>
<feature type="signal peptide" evidence="2">
    <location>
        <begin position="1"/>
        <end position="21"/>
    </location>
</feature>
<evidence type="ECO:0000256" key="2">
    <source>
        <dbReference type="SAM" id="SignalP"/>
    </source>
</evidence>